<feature type="transmembrane region" description="Helical" evidence="4">
    <location>
        <begin position="61"/>
        <end position="81"/>
    </location>
</feature>
<evidence type="ECO:0000256" key="3">
    <source>
        <dbReference type="ARBA" id="ARBA00023163"/>
    </source>
</evidence>
<dbReference type="Proteomes" id="UP001139411">
    <property type="component" value="Unassembled WGS sequence"/>
</dbReference>
<evidence type="ECO:0000256" key="4">
    <source>
        <dbReference type="SAM" id="Phobius"/>
    </source>
</evidence>
<feature type="transmembrane region" description="Helical" evidence="4">
    <location>
        <begin position="93"/>
        <end position="111"/>
    </location>
</feature>
<dbReference type="Pfam" id="PF12833">
    <property type="entry name" value="HTH_18"/>
    <property type="match status" value="1"/>
</dbReference>
<protein>
    <submittedName>
        <fullName evidence="6">Helix-turn-helix domain-containing protein</fullName>
    </submittedName>
</protein>
<dbReference type="SUPFAM" id="SSF46689">
    <property type="entry name" value="Homeodomain-like"/>
    <property type="match status" value="1"/>
</dbReference>
<feature type="domain" description="HTH araC/xylS-type" evidence="5">
    <location>
        <begin position="269"/>
        <end position="369"/>
    </location>
</feature>
<dbReference type="PRINTS" id="PR00032">
    <property type="entry name" value="HTHARAC"/>
</dbReference>
<feature type="transmembrane region" description="Helical" evidence="4">
    <location>
        <begin position="202"/>
        <end position="222"/>
    </location>
</feature>
<name>A0A9X1TUK2_9BACT</name>
<feature type="transmembrane region" description="Helical" evidence="4">
    <location>
        <begin position="6"/>
        <end position="23"/>
    </location>
</feature>
<evidence type="ECO:0000256" key="2">
    <source>
        <dbReference type="ARBA" id="ARBA00023125"/>
    </source>
</evidence>
<dbReference type="GO" id="GO:0003700">
    <property type="term" value="F:DNA-binding transcription factor activity"/>
    <property type="evidence" value="ECO:0007669"/>
    <property type="project" value="InterPro"/>
</dbReference>
<keyword evidence="2" id="KW-0238">DNA-binding</keyword>
<dbReference type="InterPro" id="IPR020449">
    <property type="entry name" value="Tscrpt_reg_AraC-type_HTH"/>
</dbReference>
<keyword evidence="4" id="KW-1133">Transmembrane helix</keyword>
<dbReference type="SMART" id="SM00342">
    <property type="entry name" value="HTH_ARAC"/>
    <property type="match status" value="1"/>
</dbReference>
<feature type="transmembrane region" description="Helical" evidence="4">
    <location>
        <begin position="131"/>
        <end position="150"/>
    </location>
</feature>
<keyword evidence="4" id="KW-0812">Transmembrane</keyword>
<dbReference type="EMBL" id="JAKFFV010000007">
    <property type="protein sequence ID" value="MCF2499117.1"/>
    <property type="molecule type" value="Genomic_DNA"/>
</dbReference>
<dbReference type="PANTHER" id="PTHR43280">
    <property type="entry name" value="ARAC-FAMILY TRANSCRIPTIONAL REGULATOR"/>
    <property type="match status" value="1"/>
</dbReference>
<evidence type="ECO:0000313" key="7">
    <source>
        <dbReference type="Proteomes" id="UP001139411"/>
    </source>
</evidence>
<dbReference type="InterPro" id="IPR018060">
    <property type="entry name" value="HTH_AraC"/>
</dbReference>
<dbReference type="RefSeq" id="WP_235178020.1">
    <property type="nucleotide sequence ID" value="NZ_JAKFFV010000007.1"/>
</dbReference>
<comment type="caution">
    <text evidence="6">The sequence shown here is derived from an EMBL/GenBank/DDBJ whole genome shotgun (WGS) entry which is preliminary data.</text>
</comment>
<dbReference type="PANTHER" id="PTHR43280:SF29">
    <property type="entry name" value="ARAC-FAMILY TRANSCRIPTIONAL REGULATOR"/>
    <property type="match status" value="1"/>
</dbReference>
<dbReference type="Gene3D" id="1.10.10.60">
    <property type="entry name" value="Homeodomain-like"/>
    <property type="match status" value="2"/>
</dbReference>
<dbReference type="InterPro" id="IPR009057">
    <property type="entry name" value="Homeodomain-like_sf"/>
</dbReference>
<keyword evidence="3" id="KW-0804">Transcription</keyword>
<evidence type="ECO:0000259" key="5">
    <source>
        <dbReference type="PROSITE" id="PS01124"/>
    </source>
</evidence>
<dbReference type="GO" id="GO:0043565">
    <property type="term" value="F:sequence-specific DNA binding"/>
    <property type="evidence" value="ECO:0007669"/>
    <property type="project" value="InterPro"/>
</dbReference>
<keyword evidence="1" id="KW-0805">Transcription regulation</keyword>
<dbReference type="PROSITE" id="PS01124">
    <property type="entry name" value="HTH_ARAC_FAMILY_2"/>
    <property type="match status" value="1"/>
</dbReference>
<proteinExistence type="predicted"/>
<dbReference type="AlphaFoldDB" id="A0A9X1TUK2"/>
<feature type="transmembrane region" description="Helical" evidence="4">
    <location>
        <begin position="171"/>
        <end position="196"/>
    </location>
</feature>
<keyword evidence="4" id="KW-0472">Membrane</keyword>
<gene>
    <name evidence="6" type="ORF">L0661_12415</name>
</gene>
<evidence type="ECO:0000313" key="6">
    <source>
        <dbReference type="EMBL" id="MCF2499117.1"/>
    </source>
</evidence>
<accession>A0A9X1TUK2</accession>
<dbReference type="PROSITE" id="PS00041">
    <property type="entry name" value="HTH_ARAC_FAMILY_1"/>
    <property type="match status" value="1"/>
</dbReference>
<evidence type="ECO:0000256" key="1">
    <source>
        <dbReference type="ARBA" id="ARBA00023015"/>
    </source>
</evidence>
<feature type="transmembrane region" description="Helical" evidence="4">
    <location>
        <begin position="35"/>
        <end position="55"/>
    </location>
</feature>
<sequence length="372" mass="43099">MNNTLIIGLSAGGSFLLSFLLANHPKHNNIYANRWLGVFMLAFAMSLLEIFIYDLGLQNQYPLTISFLELSRFVAAPALYLSVRYFTAPTKTFTWRTFAHFLLFLVLFFFQLPRMLTGNNLEIADKTLERIIFTFFAAAFPIQIIIYWILSYRKLYRHRQNIRQLASSTESIDLSWLTNLLYVVIVIVITWLHLAFFNPSGGASYASVLYFLSVYFLSYYSLKQKEVYAYPEQTLKELDIILNKDPDNKAEKQKRLSDTQINYLKVKLENLMEEETVYLNNELSLPLLSHKMGISIHELSFLINDEYGENFFSFVNRYRVEKAKSLLLNNAARLTMLDIAFQAGFNSKTSFNTSFKKLTGLSPTEFQRSAQA</sequence>
<dbReference type="InterPro" id="IPR018062">
    <property type="entry name" value="HTH_AraC-typ_CS"/>
</dbReference>
<reference evidence="6" key="1">
    <citation type="submission" date="2022-01" db="EMBL/GenBank/DDBJ databases">
        <title>Novel species in genus Dyadobacter.</title>
        <authorList>
            <person name="Ma C."/>
        </authorList>
    </citation>
    <scope>NUCLEOTIDE SEQUENCE</scope>
    <source>
        <strain evidence="6">CY357</strain>
    </source>
</reference>
<organism evidence="6 7">
    <name type="scientific">Dyadobacter chenhuakuii</name>
    <dbReference type="NCBI Taxonomy" id="2909339"/>
    <lineage>
        <taxon>Bacteria</taxon>
        <taxon>Pseudomonadati</taxon>
        <taxon>Bacteroidota</taxon>
        <taxon>Cytophagia</taxon>
        <taxon>Cytophagales</taxon>
        <taxon>Spirosomataceae</taxon>
        <taxon>Dyadobacter</taxon>
    </lineage>
</organism>